<feature type="transmembrane region" description="Helical" evidence="7">
    <location>
        <begin position="181"/>
        <end position="199"/>
    </location>
</feature>
<keyword evidence="7" id="KW-1133">Transmembrane helix</keyword>
<dbReference type="InterPro" id="IPR003660">
    <property type="entry name" value="HAMP_dom"/>
</dbReference>
<dbReference type="GO" id="GO:0000155">
    <property type="term" value="F:phosphorelay sensor kinase activity"/>
    <property type="evidence" value="ECO:0007669"/>
    <property type="project" value="InterPro"/>
</dbReference>
<keyword evidence="4" id="KW-0597">Phosphoprotein</keyword>
<keyword evidence="11" id="KW-1185">Reference proteome</keyword>
<dbReference type="SUPFAM" id="SSF55874">
    <property type="entry name" value="ATPase domain of HSP90 chaperone/DNA topoisomerase II/histidine kinase"/>
    <property type="match status" value="1"/>
</dbReference>
<keyword evidence="7" id="KW-0472">Membrane</keyword>
<feature type="domain" description="HAMP" evidence="9">
    <location>
        <begin position="204"/>
        <end position="256"/>
    </location>
</feature>
<dbReference type="SUPFAM" id="SSF47384">
    <property type="entry name" value="Homodimeric domain of signal transducing histidine kinase"/>
    <property type="match status" value="1"/>
</dbReference>
<dbReference type="SMART" id="SM00304">
    <property type="entry name" value="HAMP"/>
    <property type="match status" value="1"/>
</dbReference>
<gene>
    <name evidence="10" type="ORF">NVS89_14115</name>
</gene>
<accession>A0A9X2T2J2</accession>
<dbReference type="SMART" id="SM00387">
    <property type="entry name" value="HATPase_c"/>
    <property type="match status" value="1"/>
</dbReference>
<proteinExistence type="predicted"/>
<evidence type="ECO:0000256" key="4">
    <source>
        <dbReference type="ARBA" id="ARBA00022553"/>
    </source>
</evidence>
<evidence type="ECO:0000256" key="5">
    <source>
        <dbReference type="ARBA" id="ARBA00022679"/>
    </source>
</evidence>
<dbReference type="EC" id="2.7.13.3" evidence="3"/>
<dbReference type="Gene3D" id="1.10.287.130">
    <property type="match status" value="1"/>
</dbReference>
<protein>
    <recommendedName>
        <fullName evidence="3">histidine kinase</fullName>
        <ecNumber evidence="3">2.7.13.3</ecNumber>
    </recommendedName>
</protein>
<dbReference type="PANTHER" id="PTHR43547:SF2">
    <property type="entry name" value="HYBRID SIGNAL TRANSDUCTION HISTIDINE KINASE C"/>
    <property type="match status" value="1"/>
</dbReference>
<reference evidence="10" key="1">
    <citation type="submission" date="2022-08" db="EMBL/GenBank/DDBJ databases">
        <authorList>
            <person name="Li F."/>
        </authorList>
    </citation>
    <scope>NUCLEOTIDE SEQUENCE</scope>
    <source>
        <strain evidence="10">MQZ15Z-1</strain>
    </source>
</reference>
<dbReference type="PRINTS" id="PR00344">
    <property type="entry name" value="BCTRLSENSOR"/>
</dbReference>
<dbReference type="PROSITE" id="PS50885">
    <property type="entry name" value="HAMP"/>
    <property type="match status" value="1"/>
</dbReference>
<dbReference type="InterPro" id="IPR003594">
    <property type="entry name" value="HATPase_dom"/>
</dbReference>
<organism evidence="10 11">
    <name type="scientific">Ancylobacter mangrovi</name>
    <dbReference type="NCBI Taxonomy" id="2972472"/>
    <lineage>
        <taxon>Bacteria</taxon>
        <taxon>Pseudomonadati</taxon>
        <taxon>Pseudomonadota</taxon>
        <taxon>Alphaproteobacteria</taxon>
        <taxon>Hyphomicrobiales</taxon>
        <taxon>Xanthobacteraceae</taxon>
        <taxon>Ancylobacter</taxon>
    </lineage>
</organism>
<dbReference type="InterPro" id="IPR036097">
    <property type="entry name" value="HisK_dim/P_sf"/>
</dbReference>
<evidence type="ECO:0000259" key="9">
    <source>
        <dbReference type="PROSITE" id="PS50885"/>
    </source>
</evidence>
<keyword evidence="6 10" id="KW-0418">Kinase</keyword>
<dbReference type="CDD" id="cd00082">
    <property type="entry name" value="HisKA"/>
    <property type="match status" value="1"/>
</dbReference>
<feature type="domain" description="Histidine kinase" evidence="8">
    <location>
        <begin position="296"/>
        <end position="519"/>
    </location>
</feature>
<sequence>MALLLAVAVLVTAASALMLVTTLGAANRQVERLVTAQSRLELLSGISARIGDYALVALRSAQDPSLRAQGAMTVARQAVLASFERFEAALEADVGRLGDEEQRTLMAARSRTVARLGAQFQILDRQIETAFLRPDPADGVRVALDVFAAGFGAPLGQAMEDERATAHDAQAAVAQLRARSLRWGLSGVLLAFLIAVFIYHRLGRSLVHRVADVATAASALAKGRSDTRLTVTGHDELSLAMARFNRMAAHLARREGRLVAARKMLQETVDSRTAELRAANARLESVDLARRRFFTDVSHELRTPLTVILGEAEITLRAAHPPEAELRSALVTIQTRARKLHRRVEDLLRIARSESGQIELDRSLFPVRDLMEDVRESMGPLARAAGLTLELAEAEEGLLLSADRDWLRQTLDGLVANAIRHSSFGGSIGIEAGREAGMVVLTVRDEGSGIPEAELPHVFERFWRGAAGQHEGTGFGIGLALAKWIIDRHGGRIDIESKTGREEGARSGTCVTIRLPSPETDIRLEAAQ</sequence>
<evidence type="ECO:0000313" key="11">
    <source>
        <dbReference type="Proteomes" id="UP001151088"/>
    </source>
</evidence>
<evidence type="ECO:0000256" key="3">
    <source>
        <dbReference type="ARBA" id="ARBA00012438"/>
    </source>
</evidence>
<dbReference type="AlphaFoldDB" id="A0A9X2T2J2"/>
<dbReference type="InterPro" id="IPR003661">
    <property type="entry name" value="HisK_dim/P_dom"/>
</dbReference>
<evidence type="ECO:0000256" key="1">
    <source>
        <dbReference type="ARBA" id="ARBA00000085"/>
    </source>
</evidence>
<dbReference type="Pfam" id="PF00672">
    <property type="entry name" value="HAMP"/>
    <property type="match status" value="1"/>
</dbReference>
<comment type="caution">
    <text evidence="10">The sequence shown here is derived from an EMBL/GenBank/DDBJ whole genome shotgun (WGS) entry which is preliminary data.</text>
</comment>
<dbReference type="EMBL" id="JANTHZ010000006">
    <property type="protein sequence ID" value="MCS0496235.1"/>
    <property type="molecule type" value="Genomic_DNA"/>
</dbReference>
<evidence type="ECO:0000256" key="6">
    <source>
        <dbReference type="ARBA" id="ARBA00022777"/>
    </source>
</evidence>
<keyword evidence="7" id="KW-0812">Transmembrane</keyword>
<dbReference type="RefSeq" id="WP_258733397.1">
    <property type="nucleotide sequence ID" value="NZ_JANTHZ010000006.1"/>
</dbReference>
<evidence type="ECO:0000256" key="2">
    <source>
        <dbReference type="ARBA" id="ARBA00004370"/>
    </source>
</evidence>
<dbReference type="GO" id="GO:0016020">
    <property type="term" value="C:membrane"/>
    <property type="evidence" value="ECO:0007669"/>
    <property type="project" value="UniProtKB-SubCell"/>
</dbReference>
<dbReference type="InterPro" id="IPR005467">
    <property type="entry name" value="His_kinase_dom"/>
</dbReference>
<evidence type="ECO:0000259" key="8">
    <source>
        <dbReference type="PROSITE" id="PS50109"/>
    </source>
</evidence>
<comment type="catalytic activity">
    <reaction evidence="1">
        <text>ATP + protein L-histidine = ADP + protein N-phospho-L-histidine.</text>
        <dbReference type="EC" id="2.7.13.3"/>
    </reaction>
</comment>
<dbReference type="Gene3D" id="3.30.565.10">
    <property type="entry name" value="Histidine kinase-like ATPase, C-terminal domain"/>
    <property type="match status" value="1"/>
</dbReference>
<dbReference type="Gene3D" id="6.10.340.10">
    <property type="match status" value="1"/>
</dbReference>
<keyword evidence="5" id="KW-0808">Transferase</keyword>
<dbReference type="InterPro" id="IPR004358">
    <property type="entry name" value="Sig_transdc_His_kin-like_C"/>
</dbReference>
<dbReference type="CDD" id="cd06225">
    <property type="entry name" value="HAMP"/>
    <property type="match status" value="1"/>
</dbReference>
<evidence type="ECO:0000313" key="10">
    <source>
        <dbReference type="EMBL" id="MCS0496235.1"/>
    </source>
</evidence>
<dbReference type="InterPro" id="IPR036890">
    <property type="entry name" value="HATPase_C_sf"/>
</dbReference>
<name>A0A9X2T2J2_9HYPH</name>
<comment type="subcellular location">
    <subcellularLocation>
        <location evidence="2">Membrane</location>
    </subcellularLocation>
</comment>
<dbReference type="Proteomes" id="UP001151088">
    <property type="component" value="Unassembled WGS sequence"/>
</dbReference>
<dbReference type="Pfam" id="PF00512">
    <property type="entry name" value="HisKA"/>
    <property type="match status" value="1"/>
</dbReference>
<dbReference type="PROSITE" id="PS50109">
    <property type="entry name" value="HIS_KIN"/>
    <property type="match status" value="1"/>
</dbReference>
<dbReference type="Pfam" id="PF02518">
    <property type="entry name" value="HATPase_c"/>
    <property type="match status" value="1"/>
</dbReference>
<dbReference type="CDD" id="cd00075">
    <property type="entry name" value="HATPase"/>
    <property type="match status" value="1"/>
</dbReference>
<dbReference type="PANTHER" id="PTHR43547">
    <property type="entry name" value="TWO-COMPONENT HISTIDINE KINASE"/>
    <property type="match status" value="1"/>
</dbReference>
<dbReference type="SMART" id="SM00388">
    <property type="entry name" value="HisKA"/>
    <property type="match status" value="1"/>
</dbReference>
<evidence type="ECO:0000256" key="7">
    <source>
        <dbReference type="SAM" id="Phobius"/>
    </source>
</evidence>